<gene>
    <name evidence="2" type="ORF">GR206_07250</name>
</gene>
<dbReference type="AlphaFoldDB" id="A0A6N9ZCB3"/>
<feature type="transmembrane region" description="Helical" evidence="1">
    <location>
        <begin position="58"/>
        <end position="87"/>
    </location>
</feature>
<comment type="caution">
    <text evidence="2">The sequence shown here is derived from an EMBL/GenBank/DDBJ whole genome shotgun (WGS) entry which is preliminary data.</text>
</comment>
<keyword evidence="1" id="KW-1133">Transmembrane helix</keyword>
<evidence type="ECO:0000256" key="1">
    <source>
        <dbReference type="SAM" id="Phobius"/>
    </source>
</evidence>
<keyword evidence="1" id="KW-0812">Transmembrane</keyword>
<reference evidence="2 3" key="1">
    <citation type="submission" date="2019-12" db="EMBL/GenBank/DDBJ databases">
        <title>Rhizobium genotypes associated with high levels of biological nitrogen fixation by grain legumes in a temperate-maritime cropping system.</title>
        <authorList>
            <person name="Maluk M."/>
            <person name="Francesc Ferrando Molina F."/>
            <person name="Lopez Del Egido L."/>
            <person name="Lafos M."/>
            <person name="Langarica-Fuentes A."/>
            <person name="Gebre Yohannes G."/>
            <person name="Young M.W."/>
            <person name="Martin P."/>
            <person name="Gantlett R."/>
            <person name="Kenicer G."/>
            <person name="Hawes C."/>
            <person name="Begg G.S."/>
            <person name="Quilliam R.S."/>
            <person name="Squire G.R."/>
            <person name="Poole P.S."/>
            <person name="Young P.W."/>
            <person name="Iannetta P.M."/>
            <person name="James E.K."/>
        </authorList>
    </citation>
    <scope>NUCLEOTIDE SEQUENCE [LARGE SCALE GENOMIC DNA]</scope>
    <source>
        <strain evidence="2 3">JHI2449</strain>
    </source>
</reference>
<keyword evidence="1" id="KW-0472">Membrane</keyword>
<dbReference type="Proteomes" id="UP000468864">
    <property type="component" value="Unassembled WGS sequence"/>
</dbReference>
<protein>
    <submittedName>
        <fullName evidence="2">Uncharacterized protein</fullName>
    </submittedName>
</protein>
<feature type="transmembrane region" description="Helical" evidence="1">
    <location>
        <begin position="99"/>
        <end position="129"/>
    </location>
</feature>
<organism evidence="2 3">
    <name type="scientific">Rhizobium laguerreae</name>
    <dbReference type="NCBI Taxonomy" id="1076926"/>
    <lineage>
        <taxon>Bacteria</taxon>
        <taxon>Pseudomonadati</taxon>
        <taxon>Pseudomonadota</taxon>
        <taxon>Alphaproteobacteria</taxon>
        <taxon>Hyphomicrobiales</taxon>
        <taxon>Rhizobiaceae</taxon>
        <taxon>Rhizobium/Agrobacterium group</taxon>
        <taxon>Rhizobium</taxon>
    </lineage>
</organism>
<dbReference type="EMBL" id="WUEP01000004">
    <property type="protein sequence ID" value="NEH90841.1"/>
    <property type="molecule type" value="Genomic_DNA"/>
</dbReference>
<dbReference type="RefSeq" id="WP_163875885.1">
    <property type="nucleotide sequence ID" value="NZ_WUEP01000004.1"/>
</dbReference>
<proteinExistence type="predicted"/>
<accession>A0A6N9ZCB3</accession>
<evidence type="ECO:0000313" key="2">
    <source>
        <dbReference type="EMBL" id="NEH90841.1"/>
    </source>
</evidence>
<name>A0A6N9ZCB3_9HYPH</name>
<sequence>MRNIYNFLFEISMGTVEQRWSRAKQVSDYVGMITRFIIVMGFTKFAEKHLSQDPGGYSYTAIVVICALYGLSTALALSVMTVPYGILVSAAKPKPGWMALAMLPFGLAIAVLTAFVMMGVAGVLMVGFLHDYRP</sequence>
<evidence type="ECO:0000313" key="3">
    <source>
        <dbReference type="Proteomes" id="UP000468864"/>
    </source>
</evidence>